<evidence type="ECO:0000313" key="3">
    <source>
        <dbReference type="EMBL" id="KAG5271170.1"/>
    </source>
</evidence>
<feature type="compositionally biased region" description="Low complexity" evidence="1">
    <location>
        <begin position="393"/>
        <end position="411"/>
    </location>
</feature>
<dbReference type="GO" id="GO:0044294">
    <property type="term" value="C:dendritic growth cone"/>
    <property type="evidence" value="ECO:0007669"/>
    <property type="project" value="TreeGrafter"/>
</dbReference>
<reference evidence="3" key="1">
    <citation type="submission" date="2020-10" db="EMBL/GenBank/DDBJ databases">
        <title>Chromosome-scale genome assembly of the Allis shad, Alosa alosa.</title>
        <authorList>
            <person name="Margot Z."/>
            <person name="Christophe K."/>
            <person name="Cabau C."/>
            <person name="Louis A."/>
            <person name="Berthelot C."/>
            <person name="Parey E."/>
            <person name="Roest Crollius H."/>
            <person name="Montfort J."/>
            <person name="Robinson-Rechavi M."/>
            <person name="Bucao C."/>
            <person name="Bouchez O."/>
            <person name="Gislard M."/>
            <person name="Lluch J."/>
            <person name="Milhes M."/>
            <person name="Lampietro C."/>
            <person name="Lopez Roques C."/>
            <person name="Donnadieu C."/>
            <person name="Braasch I."/>
            <person name="Desvignes T."/>
            <person name="Postlethwait J."/>
            <person name="Bobe J."/>
            <person name="Guiguen Y."/>
        </authorList>
    </citation>
    <scope>NUCLEOTIDE SEQUENCE</scope>
    <source>
        <strain evidence="3">M-15738</strain>
        <tissue evidence="3">Blood</tissue>
    </source>
</reference>
<feature type="compositionally biased region" description="Polar residues" evidence="1">
    <location>
        <begin position="543"/>
        <end position="566"/>
    </location>
</feature>
<dbReference type="GO" id="GO:0048471">
    <property type="term" value="C:perinuclear region of cytoplasm"/>
    <property type="evidence" value="ECO:0007669"/>
    <property type="project" value="TreeGrafter"/>
</dbReference>
<proteinExistence type="predicted"/>
<feature type="region of interest" description="Disordered" evidence="1">
    <location>
        <begin position="747"/>
        <end position="799"/>
    </location>
</feature>
<feature type="region of interest" description="Disordered" evidence="1">
    <location>
        <begin position="385"/>
        <end position="502"/>
    </location>
</feature>
<sequence length="851" mass="89099">MVFVPCAAPAWLHSARPTGGAEVPVDSAETGSVSSGSGSFADQGYAEESCPLSSPSDLTPPRAPRDLSSDSDEGCATWNSSTSQDLYRKGQSGKIKDSYEEDPKLMAQLQLTLADLDAELAEMNQSSECPSEADDVIPVSVVDLVPVTTIGEVLDIQLSNSQNKNNNATLWPEPALQPRVSVEVKGSRSTQEVKQPAPDSKDKTLKSEPPLRESKAVGSATGTKPPSAKNSSVVAPAKAQPVGGSQSNRVPPRALERSKITQMPASRFGTKTFTIVPTKVAMPSSSQNQGSLTHGAIKIDERGNMVKGHGVQQCVGTPVAQGEKEEAAVSSSSQTQGSLTLGAIKIDEQGNMVKGHGVRQCVGTPVAQGEKEEAVPLREKAKTFWTSTDKQEATTATKATTKATTTTTTKTIVIPPPAPGGATSKPADKRQAETAAWSTVSGINHSSTAKGGSQASQGPESRPPSSEPTGPAQRATPSVQDPRDLSFLKPQRRTSSQYMATALSNKLTVRPAARVDGIQEQPEPPAQKPFIEVRTATTASFTSVTIKESSGSSQGGVSKENGSVPSWTALKGPQAYKSHTFNKQTSVEPPRLLKEGAGTVSDVNSGVVNSKAKLTTHEATNRSSATHNSSSAQPDQNPEPWAAPGVLAEPNQVSPFGPVKKFRPVIQKSVEKDTSLHSSLMQAIQSGDNKDRLKRVNEASAGSGLKKPALVEEENTQSALLSAIRANNSNRLKKTRSGAARELDRFRATESASGCQNQTSTLQHTSLPSAPAPVPTATPPPPPPPTAAPPPPRVVLPSVGNPEQTREALLDAIRSGAGAKGLKRVPVATKTVLVNGRLGTMTASCSLSQGL</sequence>
<dbReference type="GO" id="GO:0005886">
    <property type="term" value="C:plasma membrane"/>
    <property type="evidence" value="ECO:0007669"/>
    <property type="project" value="TreeGrafter"/>
</dbReference>
<dbReference type="GO" id="GO:0003785">
    <property type="term" value="F:actin monomer binding"/>
    <property type="evidence" value="ECO:0007669"/>
    <property type="project" value="InterPro"/>
</dbReference>
<protein>
    <recommendedName>
        <fullName evidence="2">WH2 domain-containing protein</fullName>
    </recommendedName>
</protein>
<keyword evidence="4" id="KW-1185">Reference proteome</keyword>
<feature type="compositionally biased region" description="Polar residues" evidence="1">
    <location>
        <begin position="577"/>
        <end position="587"/>
    </location>
</feature>
<dbReference type="GO" id="GO:0001726">
    <property type="term" value="C:ruffle"/>
    <property type="evidence" value="ECO:0007669"/>
    <property type="project" value="TreeGrafter"/>
</dbReference>
<dbReference type="PANTHER" id="PTHR47008:SF1">
    <property type="entry name" value="PROTEIN CORDON-BLEU"/>
    <property type="match status" value="1"/>
</dbReference>
<feature type="compositionally biased region" description="Polar residues" evidence="1">
    <location>
        <begin position="621"/>
        <end position="636"/>
    </location>
</feature>
<feature type="compositionally biased region" description="Polar residues" evidence="1">
    <location>
        <begin position="436"/>
        <end position="460"/>
    </location>
</feature>
<dbReference type="EMBL" id="JADWDJ010000013">
    <property type="protein sequence ID" value="KAG5271170.1"/>
    <property type="molecule type" value="Genomic_DNA"/>
</dbReference>
<feature type="compositionally biased region" description="Polar residues" evidence="1">
    <location>
        <begin position="750"/>
        <end position="764"/>
    </location>
</feature>
<dbReference type="InterPro" id="IPR039895">
    <property type="entry name" value="COBL-like"/>
</dbReference>
<dbReference type="Proteomes" id="UP000823561">
    <property type="component" value="Chromosome 13"/>
</dbReference>
<feature type="compositionally biased region" description="Pro residues" evidence="1">
    <location>
        <begin position="770"/>
        <end position="794"/>
    </location>
</feature>
<evidence type="ECO:0000313" key="4">
    <source>
        <dbReference type="Proteomes" id="UP000823561"/>
    </source>
</evidence>
<evidence type="ECO:0000259" key="2">
    <source>
        <dbReference type="PROSITE" id="PS51082"/>
    </source>
</evidence>
<feature type="domain" description="WH2" evidence="2">
    <location>
        <begin position="805"/>
        <end position="825"/>
    </location>
</feature>
<feature type="region of interest" description="Disordered" evidence="1">
    <location>
        <begin position="543"/>
        <end position="660"/>
    </location>
</feature>
<feature type="compositionally biased region" description="Basic and acidic residues" evidence="1">
    <location>
        <begin position="199"/>
        <end position="215"/>
    </location>
</feature>
<feature type="compositionally biased region" description="Polar residues" evidence="1">
    <location>
        <begin position="493"/>
        <end position="502"/>
    </location>
</feature>
<comment type="caution">
    <text evidence="3">The sequence shown here is derived from an EMBL/GenBank/DDBJ whole genome shotgun (WGS) entry which is preliminary data.</text>
</comment>
<feature type="domain" description="WH2" evidence="2">
    <location>
        <begin position="716"/>
        <end position="735"/>
    </location>
</feature>
<dbReference type="GO" id="GO:0043025">
    <property type="term" value="C:neuronal cell body"/>
    <property type="evidence" value="ECO:0007669"/>
    <property type="project" value="TreeGrafter"/>
</dbReference>
<feature type="region of interest" description="Disordered" evidence="1">
    <location>
        <begin position="163"/>
        <end position="255"/>
    </location>
</feature>
<dbReference type="Pfam" id="PF02205">
    <property type="entry name" value="WH2"/>
    <property type="match status" value="1"/>
</dbReference>
<feature type="compositionally biased region" description="Polar residues" evidence="1">
    <location>
        <begin position="29"/>
        <end position="40"/>
    </location>
</feature>
<dbReference type="GO" id="GO:0030041">
    <property type="term" value="P:actin filament polymerization"/>
    <property type="evidence" value="ECO:0007669"/>
    <property type="project" value="TreeGrafter"/>
</dbReference>
<feature type="compositionally biased region" description="Polar residues" evidence="1">
    <location>
        <begin position="220"/>
        <end position="233"/>
    </location>
</feature>
<dbReference type="AlphaFoldDB" id="A0AAV6G886"/>
<dbReference type="SMART" id="SM00246">
    <property type="entry name" value="WH2"/>
    <property type="match status" value="3"/>
</dbReference>
<dbReference type="InterPro" id="IPR003124">
    <property type="entry name" value="WH2_dom"/>
</dbReference>
<dbReference type="PANTHER" id="PTHR47008">
    <property type="entry name" value="PROTEIN CORDON-BLEU"/>
    <property type="match status" value="1"/>
</dbReference>
<organism evidence="3 4">
    <name type="scientific">Alosa alosa</name>
    <name type="common">allis shad</name>
    <dbReference type="NCBI Taxonomy" id="278164"/>
    <lineage>
        <taxon>Eukaryota</taxon>
        <taxon>Metazoa</taxon>
        <taxon>Chordata</taxon>
        <taxon>Craniata</taxon>
        <taxon>Vertebrata</taxon>
        <taxon>Euteleostomi</taxon>
        <taxon>Actinopterygii</taxon>
        <taxon>Neopterygii</taxon>
        <taxon>Teleostei</taxon>
        <taxon>Clupei</taxon>
        <taxon>Clupeiformes</taxon>
        <taxon>Clupeoidei</taxon>
        <taxon>Clupeidae</taxon>
        <taxon>Alosa</taxon>
    </lineage>
</organism>
<dbReference type="GO" id="GO:0005884">
    <property type="term" value="C:actin filament"/>
    <property type="evidence" value="ECO:0007669"/>
    <property type="project" value="TreeGrafter"/>
</dbReference>
<dbReference type="GO" id="GO:0044295">
    <property type="term" value="C:axonal growth cone"/>
    <property type="evidence" value="ECO:0007669"/>
    <property type="project" value="TreeGrafter"/>
</dbReference>
<name>A0AAV6G886_9TELE</name>
<feature type="region of interest" description="Disordered" evidence="1">
    <location>
        <begin position="14"/>
        <end position="99"/>
    </location>
</feature>
<accession>A0AAV6G886</accession>
<dbReference type="GO" id="GO:0051639">
    <property type="term" value="P:actin filament network formation"/>
    <property type="evidence" value="ECO:0007669"/>
    <property type="project" value="TreeGrafter"/>
</dbReference>
<dbReference type="PROSITE" id="PS51082">
    <property type="entry name" value="WH2"/>
    <property type="match status" value="2"/>
</dbReference>
<gene>
    <name evidence="3" type="ORF">AALO_G00176710</name>
</gene>
<evidence type="ECO:0000256" key="1">
    <source>
        <dbReference type="SAM" id="MobiDB-lite"/>
    </source>
</evidence>
<dbReference type="GO" id="GO:1990357">
    <property type="term" value="C:terminal web"/>
    <property type="evidence" value="ECO:0007669"/>
    <property type="project" value="TreeGrafter"/>
</dbReference>
<dbReference type="CDD" id="cd21799">
    <property type="entry name" value="WH2_Wa_Cobl"/>
    <property type="match status" value="1"/>
</dbReference>